<gene>
    <name evidence="3" type="ORF">HOLleu_20863</name>
</gene>
<dbReference type="SMART" id="SM00005">
    <property type="entry name" value="DEATH"/>
    <property type="match status" value="1"/>
</dbReference>
<proteinExistence type="predicted"/>
<keyword evidence="3" id="KW-0418">Kinase</keyword>
<dbReference type="InterPro" id="IPR000906">
    <property type="entry name" value="ZU5_dom"/>
</dbReference>
<dbReference type="InterPro" id="IPR037936">
    <property type="entry name" value="UNC5A-D"/>
</dbReference>
<dbReference type="InterPro" id="IPR000488">
    <property type="entry name" value="Death_dom"/>
</dbReference>
<keyword evidence="3" id="KW-0808">Transferase</keyword>
<evidence type="ECO:0000313" key="3">
    <source>
        <dbReference type="EMBL" id="KAJ8034144.1"/>
    </source>
</evidence>
<feature type="domain" description="ZU5" evidence="2">
    <location>
        <begin position="19"/>
        <end position="159"/>
    </location>
</feature>
<dbReference type="Gene3D" id="2.60.220.30">
    <property type="match status" value="1"/>
</dbReference>
<dbReference type="Pfam" id="PF00791">
    <property type="entry name" value="ZU5"/>
    <property type="match status" value="1"/>
</dbReference>
<dbReference type="PANTHER" id="PTHR12582:SF47">
    <property type="entry name" value="NETRIN RECEPTOR UNC-5"/>
    <property type="match status" value="1"/>
</dbReference>
<evidence type="ECO:0000259" key="1">
    <source>
        <dbReference type="PROSITE" id="PS50017"/>
    </source>
</evidence>
<dbReference type="AlphaFoldDB" id="A0A9Q1BX12"/>
<dbReference type="OrthoDB" id="9903238at2759"/>
<dbReference type="SUPFAM" id="SSF47986">
    <property type="entry name" value="DEATH domain"/>
    <property type="match status" value="1"/>
</dbReference>
<feature type="domain" description="Death" evidence="1">
    <location>
        <begin position="329"/>
        <end position="401"/>
    </location>
</feature>
<dbReference type="Pfam" id="PF00531">
    <property type="entry name" value="Death"/>
    <property type="match status" value="1"/>
</dbReference>
<organism evidence="3 4">
    <name type="scientific">Holothuria leucospilota</name>
    <name type="common">Black long sea cucumber</name>
    <name type="synonym">Mertensiothuria leucospilota</name>
    <dbReference type="NCBI Taxonomy" id="206669"/>
    <lineage>
        <taxon>Eukaryota</taxon>
        <taxon>Metazoa</taxon>
        <taxon>Echinodermata</taxon>
        <taxon>Eleutherozoa</taxon>
        <taxon>Echinozoa</taxon>
        <taxon>Holothuroidea</taxon>
        <taxon>Aspidochirotacea</taxon>
        <taxon>Aspidochirotida</taxon>
        <taxon>Holothuriidae</taxon>
        <taxon>Holothuria</taxon>
    </lineage>
</organism>
<dbReference type="EMBL" id="JAIZAY010000010">
    <property type="protein sequence ID" value="KAJ8034144.1"/>
    <property type="molecule type" value="Genomic_DNA"/>
</dbReference>
<sequence>MCGNIFPNNSMDVYCEPLLKTEGWITQKGGILEICGTGVELEVPPDSLPDNIEQCKMYMMITPSRRVEGEVVSFSSNSSVAVEIFPDDLQLKRPAKLKLPHCLELHKDTEHKVKIFTRVADKEVQAHWNEETRFRYHVDDAFCIIWTYKLCCIKYCVEKERVTGKKIVVYTATRKDIHRNRMANVEVGYYPDMPGGGELLRMNPNLVVGYRRQLHYKETVGSPLELLLDRIVPRKWNCSFPAENYQAIPFGMIAGSIEHSFSYVLQHTDEKAGNPLCKFTAVQKGGNIPVELVVKAFSQEDYLTSKYQQRKAGADPMTSTFQFLSKYLLGKEWKFVGKTLGLEDAELDHIVHDYTGTQERIYEMLVLWKRKHGKEATHAKLIKSLEETGRKDLAESVLNRKGM</sequence>
<dbReference type="Gene3D" id="1.10.533.10">
    <property type="entry name" value="Death Domain, Fas"/>
    <property type="match status" value="1"/>
</dbReference>
<dbReference type="InterPro" id="IPR011029">
    <property type="entry name" value="DEATH-like_dom_sf"/>
</dbReference>
<name>A0A9Q1BX12_HOLLE</name>
<comment type="caution">
    <text evidence="3">The sequence shown here is derived from an EMBL/GenBank/DDBJ whole genome shotgun (WGS) entry which is preliminary data.</text>
</comment>
<evidence type="ECO:0000259" key="2">
    <source>
        <dbReference type="PROSITE" id="PS51145"/>
    </source>
</evidence>
<keyword evidence="4" id="KW-1185">Reference proteome</keyword>
<dbReference type="PANTHER" id="PTHR12582">
    <property type="entry name" value="NETRIN RECEPTOR UNC5"/>
    <property type="match status" value="1"/>
</dbReference>
<protein>
    <submittedName>
        <fullName evidence="3">Receptor-interacting serine/threonine-protein kinase 1</fullName>
    </submittedName>
</protein>
<dbReference type="PROSITE" id="PS50017">
    <property type="entry name" value="DEATH_DOMAIN"/>
    <property type="match status" value="1"/>
</dbReference>
<reference evidence="3" key="1">
    <citation type="submission" date="2021-10" db="EMBL/GenBank/DDBJ databases">
        <title>Tropical sea cucumber genome reveals ecological adaptation and Cuvierian tubules defense mechanism.</title>
        <authorList>
            <person name="Chen T."/>
        </authorList>
    </citation>
    <scope>NUCLEOTIDE SEQUENCE</scope>
    <source>
        <strain evidence="3">Nanhai2018</strain>
        <tissue evidence="3">Muscle</tissue>
    </source>
</reference>
<dbReference type="CDD" id="cd01670">
    <property type="entry name" value="Death"/>
    <property type="match status" value="1"/>
</dbReference>
<accession>A0A9Q1BX12</accession>
<dbReference type="GO" id="GO:0016020">
    <property type="term" value="C:membrane"/>
    <property type="evidence" value="ECO:0007669"/>
    <property type="project" value="InterPro"/>
</dbReference>
<dbReference type="GO" id="GO:0005042">
    <property type="term" value="F:netrin receptor activity"/>
    <property type="evidence" value="ECO:0007669"/>
    <property type="project" value="InterPro"/>
</dbReference>
<keyword evidence="3" id="KW-0675">Receptor</keyword>
<dbReference type="PROSITE" id="PS51145">
    <property type="entry name" value="ZU5"/>
    <property type="match status" value="1"/>
</dbReference>
<dbReference type="Proteomes" id="UP001152320">
    <property type="component" value="Chromosome 10"/>
</dbReference>
<evidence type="ECO:0000313" key="4">
    <source>
        <dbReference type="Proteomes" id="UP001152320"/>
    </source>
</evidence>
<dbReference type="GO" id="GO:0016301">
    <property type="term" value="F:kinase activity"/>
    <property type="evidence" value="ECO:0007669"/>
    <property type="project" value="UniProtKB-KW"/>
</dbReference>